<keyword evidence="6" id="KW-0175">Coiled coil</keyword>
<keyword evidence="3" id="KW-0963">Cytoplasm</keyword>
<gene>
    <name evidence="8" type="ORF">Nepgr_011989</name>
</gene>
<evidence type="ECO:0000256" key="1">
    <source>
        <dbReference type="ARBA" id="ARBA00004245"/>
    </source>
</evidence>
<dbReference type="GO" id="GO:0030295">
    <property type="term" value="F:protein kinase activator activity"/>
    <property type="evidence" value="ECO:0007669"/>
    <property type="project" value="TreeGrafter"/>
</dbReference>
<feature type="domain" description="TPX2 C-terminal" evidence="7">
    <location>
        <begin position="31"/>
        <end position="94"/>
    </location>
</feature>
<dbReference type="GO" id="GO:0008017">
    <property type="term" value="F:microtubule binding"/>
    <property type="evidence" value="ECO:0007669"/>
    <property type="project" value="TreeGrafter"/>
</dbReference>
<keyword evidence="9" id="KW-1185">Reference proteome</keyword>
<evidence type="ECO:0000256" key="4">
    <source>
        <dbReference type="ARBA" id="ARBA00022701"/>
    </source>
</evidence>
<keyword evidence="4" id="KW-0493">Microtubule</keyword>
<dbReference type="InterPro" id="IPR009675">
    <property type="entry name" value="TPX2_fam"/>
</dbReference>
<evidence type="ECO:0000256" key="6">
    <source>
        <dbReference type="SAM" id="Coils"/>
    </source>
</evidence>
<evidence type="ECO:0000259" key="7">
    <source>
        <dbReference type="Pfam" id="PF06886"/>
    </source>
</evidence>
<feature type="coiled-coil region" evidence="6">
    <location>
        <begin position="51"/>
        <end position="80"/>
    </location>
</feature>
<dbReference type="GO" id="GO:0090307">
    <property type="term" value="P:mitotic spindle assembly"/>
    <property type="evidence" value="ECO:0007669"/>
    <property type="project" value="TreeGrafter"/>
</dbReference>
<evidence type="ECO:0000313" key="9">
    <source>
        <dbReference type="Proteomes" id="UP001279734"/>
    </source>
</evidence>
<evidence type="ECO:0000256" key="2">
    <source>
        <dbReference type="ARBA" id="ARBA00005885"/>
    </source>
</evidence>
<dbReference type="GO" id="GO:0060236">
    <property type="term" value="P:regulation of mitotic spindle organization"/>
    <property type="evidence" value="ECO:0007669"/>
    <property type="project" value="InterPro"/>
</dbReference>
<dbReference type="Pfam" id="PF06886">
    <property type="entry name" value="TPX2"/>
    <property type="match status" value="1"/>
</dbReference>
<reference evidence="8" key="1">
    <citation type="submission" date="2023-05" db="EMBL/GenBank/DDBJ databases">
        <title>Nepenthes gracilis genome sequencing.</title>
        <authorList>
            <person name="Fukushima K."/>
        </authorList>
    </citation>
    <scope>NUCLEOTIDE SEQUENCE</scope>
    <source>
        <strain evidence="8">SING2019-196</strain>
    </source>
</reference>
<dbReference type="InterPro" id="IPR027329">
    <property type="entry name" value="TPX2_C"/>
</dbReference>
<name>A0AAD3SFB6_NEPGR</name>
<dbReference type="GO" id="GO:0005880">
    <property type="term" value="C:nuclear microtubule"/>
    <property type="evidence" value="ECO:0007669"/>
    <property type="project" value="TreeGrafter"/>
</dbReference>
<dbReference type="PANTHER" id="PTHR14326:SF44">
    <property type="entry name" value="TARGETING PROTEIN FOR XKLP2"/>
    <property type="match status" value="1"/>
</dbReference>
<comment type="similarity">
    <text evidence="2">Belongs to the TPX2 family.</text>
</comment>
<comment type="caution">
    <text evidence="8">The sequence shown here is derived from an EMBL/GenBank/DDBJ whole genome shotgun (WGS) entry which is preliminary data.</text>
</comment>
<organism evidence="8 9">
    <name type="scientific">Nepenthes gracilis</name>
    <name type="common">Slender pitcher plant</name>
    <dbReference type="NCBI Taxonomy" id="150966"/>
    <lineage>
        <taxon>Eukaryota</taxon>
        <taxon>Viridiplantae</taxon>
        <taxon>Streptophyta</taxon>
        <taxon>Embryophyta</taxon>
        <taxon>Tracheophyta</taxon>
        <taxon>Spermatophyta</taxon>
        <taxon>Magnoliopsida</taxon>
        <taxon>eudicotyledons</taxon>
        <taxon>Gunneridae</taxon>
        <taxon>Pentapetalae</taxon>
        <taxon>Caryophyllales</taxon>
        <taxon>Nepenthaceae</taxon>
        <taxon>Nepenthes</taxon>
    </lineage>
</organism>
<evidence type="ECO:0000256" key="3">
    <source>
        <dbReference type="ARBA" id="ARBA00022490"/>
    </source>
</evidence>
<evidence type="ECO:0000313" key="8">
    <source>
        <dbReference type="EMBL" id="GMH10148.1"/>
    </source>
</evidence>
<dbReference type="PANTHER" id="PTHR14326">
    <property type="entry name" value="TARGETING PROTEIN FOR XKLP2"/>
    <property type="match status" value="1"/>
</dbReference>
<sequence length="131" mass="15554">MRMSKLHHTLKRNIVSLPGKEHKPLTQVEEFNLHVEHRAVDRIEFDRIVKVREVKYERHKEEAEASELEEERALKMLRRAMVPHARPVPNLANPYPTEICQEYNKGKTCKYNGNSFFHFCGSEEMIIYVHL</sequence>
<protein>
    <recommendedName>
        <fullName evidence="7">TPX2 C-terminal domain-containing protein</fullName>
    </recommendedName>
</protein>
<dbReference type="EMBL" id="BSYO01000009">
    <property type="protein sequence ID" value="GMH10148.1"/>
    <property type="molecule type" value="Genomic_DNA"/>
</dbReference>
<dbReference type="GO" id="GO:0005819">
    <property type="term" value="C:spindle"/>
    <property type="evidence" value="ECO:0007669"/>
    <property type="project" value="InterPro"/>
</dbReference>
<dbReference type="Proteomes" id="UP001279734">
    <property type="component" value="Unassembled WGS sequence"/>
</dbReference>
<accession>A0AAD3SFB6</accession>
<keyword evidence="5" id="KW-0206">Cytoskeleton</keyword>
<evidence type="ECO:0000256" key="5">
    <source>
        <dbReference type="ARBA" id="ARBA00023212"/>
    </source>
</evidence>
<comment type="subcellular location">
    <subcellularLocation>
        <location evidence="1">Cytoplasm</location>
        <location evidence="1">Cytoskeleton</location>
    </subcellularLocation>
</comment>
<dbReference type="AlphaFoldDB" id="A0AAD3SFB6"/>
<proteinExistence type="inferred from homology"/>